<evidence type="ECO:0000313" key="1">
    <source>
        <dbReference type="EMBL" id="AKF14923.1"/>
    </source>
</evidence>
<protein>
    <submittedName>
        <fullName evidence="1">Uncharacterized protein</fullName>
    </submittedName>
</protein>
<keyword evidence="2" id="KW-1185">Reference proteome</keyword>
<sequence length="145" mass="15539">MTNTASKTYTVKITDGFERNNRYAGEYATKAEAIAASRAMKSAGAGAYCVCVPTPADNAAPAARKMAGLIEQRTTDQLFADLLHLDRMPKTPETRMIGAAISDAITAREKIDAQLDAIFEDLDFAGSYRDAMLLAIAAKTAKADQ</sequence>
<name>A0A0F6WEL8_9CAUD</name>
<dbReference type="EMBL" id="KR080202">
    <property type="protein sequence ID" value="AKF14923.1"/>
    <property type="molecule type" value="Genomic_DNA"/>
</dbReference>
<dbReference type="RefSeq" id="YP_009198099.1">
    <property type="nucleotide sequence ID" value="NC_028791.1"/>
</dbReference>
<proteinExistence type="predicted"/>
<organism evidence="1 2">
    <name type="scientific">Mycobacterium phage MOOREtheMARYer</name>
    <dbReference type="NCBI Taxonomy" id="1647309"/>
    <lineage>
        <taxon>Viruses</taxon>
        <taxon>Duplodnaviria</taxon>
        <taxon>Heunggongvirae</taxon>
        <taxon>Uroviricota</taxon>
        <taxon>Caudoviricetes</taxon>
        <taxon>Gclasvirinae</taxon>
        <taxon>Pinnievirus</taxon>
        <taxon>Pinnievirus moorethemaryer</taxon>
    </lineage>
</organism>
<dbReference type="KEGG" id="vg:26625235"/>
<gene>
    <name evidence="1" type="primary">62</name>
    <name evidence="1" type="ORF">SEA_MOORETHEMARYER_62</name>
</gene>
<evidence type="ECO:0000313" key="2">
    <source>
        <dbReference type="Proteomes" id="UP000202037"/>
    </source>
</evidence>
<accession>A0A0F6WEL8</accession>
<dbReference type="OrthoDB" id="19326at10239"/>
<dbReference type="Proteomes" id="UP000202037">
    <property type="component" value="Segment"/>
</dbReference>
<dbReference type="GeneID" id="26625235"/>
<reference evidence="1 2" key="1">
    <citation type="journal article" date="2015" name="Genome Announc.">
        <title>Genome Sequences of Cluster G Mycobacteriophages Cambiare, FlagStaff, and MOOREtheMARYer.</title>
        <authorList>
            <person name="Pope W.H."/>
            <person name="Augustine D.A."/>
            <person name="Carroll D.C."/>
            <person name="Duncan J.C."/>
            <person name="Harwi K.M."/>
            <person name="Howry R."/>
            <person name="Jagessar B."/>
            <person name="Lum B.A."/>
            <person name="Meinert J.W."/>
            <person name="Migliozzi J.S."/>
            <person name="Milliken K.A."/>
            <person name="Mitchell C.J."/>
            <person name="Nalatwad A.S."/>
            <person name="Orlandini K.C."/>
            <person name="Rhein M.J."/>
            <person name="Saravanan V."/>
            <person name="Seese B.A."/>
            <person name="Schiebel J.G."/>
            <person name="Thomas K.B."/>
            <person name="Adkins N.L."/>
            <person name="Cohen K.L."/>
            <person name="Iyengar V.B."/>
            <person name="Kim H."/>
            <person name="Kramer Z.J."/>
            <person name="Montgomery M.T."/>
            <person name="Schafer C.E."/>
            <person name="Wilkes K.E."/>
            <person name="Grubb S.R."/>
            <person name="Warner M.H."/>
            <person name="Bowman C.A."/>
            <person name="Russell D.A."/>
            <person name="Hatfull G.F."/>
        </authorList>
    </citation>
    <scope>NUCLEOTIDE SEQUENCE [LARGE SCALE GENOMIC DNA]</scope>
</reference>